<feature type="transmembrane region" description="Helical" evidence="8">
    <location>
        <begin position="127"/>
        <end position="146"/>
    </location>
</feature>
<gene>
    <name evidence="11" type="ORF">Pla8534_26320</name>
</gene>
<organism evidence="11 12">
    <name type="scientific">Lignipirellula cremea</name>
    <dbReference type="NCBI Taxonomy" id="2528010"/>
    <lineage>
        <taxon>Bacteria</taxon>
        <taxon>Pseudomonadati</taxon>
        <taxon>Planctomycetota</taxon>
        <taxon>Planctomycetia</taxon>
        <taxon>Pirellulales</taxon>
        <taxon>Pirellulaceae</taxon>
        <taxon>Lignipirellula</taxon>
    </lineage>
</organism>
<evidence type="ECO:0000259" key="9">
    <source>
        <dbReference type="Pfam" id="PF01694"/>
    </source>
</evidence>
<evidence type="ECO:0000256" key="5">
    <source>
        <dbReference type="ARBA" id="ARBA00022989"/>
    </source>
</evidence>
<dbReference type="GO" id="GO:0004252">
    <property type="term" value="F:serine-type endopeptidase activity"/>
    <property type="evidence" value="ECO:0007669"/>
    <property type="project" value="InterPro"/>
</dbReference>
<evidence type="ECO:0000259" key="10">
    <source>
        <dbReference type="Pfam" id="PF20216"/>
    </source>
</evidence>
<dbReference type="KEGG" id="lcre:Pla8534_26320"/>
<feature type="transmembrane region" description="Helical" evidence="8">
    <location>
        <begin position="25"/>
        <end position="43"/>
    </location>
</feature>
<protein>
    <submittedName>
        <fullName evidence="11">Rhomboid family protein</fullName>
    </submittedName>
</protein>
<proteinExistence type="inferred from homology"/>
<sequence>MGYQDRDYFRDENRGGFQFRSPRTAVMWLILINVALFVVGMFMTGNSRSADDGIARRQASNPITRTLSLKADVVQQPWNCWQLLTYGFVHADVNTSTGIFHILFNMIGLFIFGRFMEPRLGRYEFTLFYLTSIVFAGLVWLGWVVATEGVGSQAMIGASGGVTAIVLLFCMSNPNQDLMVFPSIVVKAWIVGVIFVGMDLLKAFGNSDIAWQAHLGGAAFAGIYFMSGFRFERIIKKEWWKRKPNLRVHHPDAEFDDERYRALDEEADRLLEKISREGESSLSTKERRALEDYSRRMRQKHR</sequence>
<feature type="transmembrane region" description="Helical" evidence="8">
    <location>
        <begin position="178"/>
        <end position="197"/>
    </location>
</feature>
<keyword evidence="3 8" id="KW-0812">Transmembrane</keyword>
<keyword evidence="5 8" id="KW-1133">Transmembrane helix</keyword>
<dbReference type="InterPro" id="IPR050925">
    <property type="entry name" value="Rhomboid_protease_S54"/>
</dbReference>
<comment type="similarity">
    <text evidence="2">Belongs to the peptidase S54 family.</text>
</comment>
<reference evidence="11 12" key="1">
    <citation type="submission" date="2019-02" db="EMBL/GenBank/DDBJ databases">
        <title>Deep-cultivation of Planctomycetes and their phenomic and genomic characterization uncovers novel biology.</title>
        <authorList>
            <person name="Wiegand S."/>
            <person name="Jogler M."/>
            <person name="Boedeker C."/>
            <person name="Pinto D."/>
            <person name="Vollmers J."/>
            <person name="Rivas-Marin E."/>
            <person name="Kohn T."/>
            <person name="Peeters S.H."/>
            <person name="Heuer A."/>
            <person name="Rast P."/>
            <person name="Oberbeckmann S."/>
            <person name="Bunk B."/>
            <person name="Jeske O."/>
            <person name="Meyerdierks A."/>
            <person name="Storesund J.E."/>
            <person name="Kallscheuer N."/>
            <person name="Luecker S."/>
            <person name="Lage O.M."/>
            <person name="Pohl T."/>
            <person name="Merkel B.J."/>
            <person name="Hornburger P."/>
            <person name="Mueller R.-W."/>
            <person name="Bruemmer F."/>
            <person name="Labrenz M."/>
            <person name="Spormann A.M."/>
            <person name="Op den Camp H."/>
            <person name="Overmann J."/>
            <person name="Amann R."/>
            <person name="Jetten M.S.M."/>
            <person name="Mascher T."/>
            <person name="Medema M.H."/>
            <person name="Devos D.P."/>
            <person name="Kaster A.-K."/>
            <person name="Ovreas L."/>
            <person name="Rohde M."/>
            <person name="Galperin M.Y."/>
            <person name="Jogler C."/>
        </authorList>
    </citation>
    <scope>NUCLEOTIDE SEQUENCE [LARGE SCALE GENOMIC DNA]</scope>
    <source>
        <strain evidence="11 12">Pla85_3_4</strain>
    </source>
</reference>
<keyword evidence="12" id="KW-1185">Reference proteome</keyword>
<keyword evidence="6 8" id="KW-0472">Membrane</keyword>
<comment type="subcellular location">
    <subcellularLocation>
        <location evidence="1">Membrane</location>
        <topology evidence="1">Multi-pass membrane protein</topology>
    </subcellularLocation>
</comment>
<dbReference type="RefSeq" id="WP_145053555.1">
    <property type="nucleotide sequence ID" value="NZ_CP036433.1"/>
</dbReference>
<keyword evidence="4" id="KW-0378">Hydrolase</keyword>
<dbReference type="PANTHER" id="PTHR43731">
    <property type="entry name" value="RHOMBOID PROTEASE"/>
    <property type="match status" value="1"/>
</dbReference>
<evidence type="ECO:0000256" key="4">
    <source>
        <dbReference type="ARBA" id="ARBA00022801"/>
    </source>
</evidence>
<dbReference type="AlphaFoldDB" id="A0A518DSM3"/>
<dbReference type="InterPro" id="IPR022764">
    <property type="entry name" value="Peptidase_S54_rhomboid_dom"/>
</dbReference>
<dbReference type="Proteomes" id="UP000317648">
    <property type="component" value="Chromosome"/>
</dbReference>
<dbReference type="OrthoDB" id="9813074at2"/>
<dbReference type="InterPro" id="IPR046483">
    <property type="entry name" value="DUF6576"/>
</dbReference>
<feature type="domain" description="Peptidase S54 rhomboid" evidence="9">
    <location>
        <begin position="78"/>
        <end position="224"/>
    </location>
</feature>
<name>A0A518DSM3_9BACT</name>
<dbReference type="EMBL" id="CP036433">
    <property type="protein sequence ID" value="QDU94824.1"/>
    <property type="molecule type" value="Genomic_DNA"/>
</dbReference>
<dbReference type="Gene3D" id="1.20.1540.10">
    <property type="entry name" value="Rhomboid-like"/>
    <property type="match status" value="1"/>
</dbReference>
<feature type="transmembrane region" description="Helical" evidence="8">
    <location>
        <begin position="209"/>
        <end position="227"/>
    </location>
</feature>
<dbReference type="PANTHER" id="PTHR43731:SF14">
    <property type="entry name" value="PRESENILIN-ASSOCIATED RHOMBOID-LIKE PROTEIN, MITOCHONDRIAL"/>
    <property type="match status" value="1"/>
</dbReference>
<evidence type="ECO:0000256" key="1">
    <source>
        <dbReference type="ARBA" id="ARBA00004141"/>
    </source>
</evidence>
<evidence type="ECO:0000256" key="7">
    <source>
        <dbReference type="SAM" id="MobiDB-lite"/>
    </source>
</evidence>
<feature type="region of interest" description="Disordered" evidence="7">
    <location>
        <begin position="277"/>
        <end position="302"/>
    </location>
</feature>
<dbReference type="Pfam" id="PF01694">
    <property type="entry name" value="Rhomboid"/>
    <property type="match status" value="1"/>
</dbReference>
<feature type="domain" description="DUF6576" evidence="10">
    <location>
        <begin position="264"/>
        <end position="296"/>
    </location>
</feature>
<evidence type="ECO:0000313" key="11">
    <source>
        <dbReference type="EMBL" id="QDU94824.1"/>
    </source>
</evidence>
<accession>A0A518DSM3</accession>
<evidence type="ECO:0000256" key="3">
    <source>
        <dbReference type="ARBA" id="ARBA00022692"/>
    </source>
</evidence>
<feature type="compositionally biased region" description="Basic and acidic residues" evidence="7">
    <location>
        <begin position="277"/>
        <end position="295"/>
    </location>
</feature>
<evidence type="ECO:0000256" key="8">
    <source>
        <dbReference type="SAM" id="Phobius"/>
    </source>
</evidence>
<dbReference type="GO" id="GO:0016020">
    <property type="term" value="C:membrane"/>
    <property type="evidence" value="ECO:0007669"/>
    <property type="project" value="UniProtKB-SubCell"/>
</dbReference>
<feature type="transmembrane region" description="Helical" evidence="8">
    <location>
        <begin position="152"/>
        <end position="171"/>
    </location>
</feature>
<dbReference type="SUPFAM" id="SSF144091">
    <property type="entry name" value="Rhomboid-like"/>
    <property type="match status" value="1"/>
</dbReference>
<evidence type="ECO:0000256" key="6">
    <source>
        <dbReference type="ARBA" id="ARBA00023136"/>
    </source>
</evidence>
<feature type="transmembrane region" description="Helical" evidence="8">
    <location>
        <begin position="98"/>
        <end position="115"/>
    </location>
</feature>
<evidence type="ECO:0000256" key="2">
    <source>
        <dbReference type="ARBA" id="ARBA00009045"/>
    </source>
</evidence>
<dbReference type="InterPro" id="IPR035952">
    <property type="entry name" value="Rhomboid-like_sf"/>
</dbReference>
<evidence type="ECO:0000313" key="12">
    <source>
        <dbReference type="Proteomes" id="UP000317648"/>
    </source>
</evidence>
<dbReference type="Pfam" id="PF20216">
    <property type="entry name" value="DUF6576"/>
    <property type="match status" value="1"/>
</dbReference>